<dbReference type="Pfam" id="PF20091">
    <property type="entry name" value="Abhydrolase_10"/>
    <property type="match status" value="1"/>
</dbReference>
<dbReference type="OrthoDB" id="222879at2"/>
<dbReference type="PATRIC" id="fig|94132.3.peg.2716"/>
<feature type="domain" description="Alpha/beta hydrolase" evidence="2">
    <location>
        <begin position="275"/>
        <end position="695"/>
    </location>
</feature>
<feature type="signal peptide" evidence="1">
    <location>
        <begin position="1"/>
        <end position="25"/>
    </location>
</feature>
<gene>
    <name evidence="3" type="ORF">UC35_13345</name>
</gene>
<keyword evidence="1" id="KW-0732">Signal</keyword>
<name>A0A127JUL9_9BURK</name>
<dbReference type="AlphaFoldDB" id="A0A127JUL9"/>
<keyword evidence="4" id="KW-1185">Reference proteome</keyword>
<evidence type="ECO:0000313" key="3">
    <source>
        <dbReference type="EMBL" id="AMO23680.1"/>
    </source>
</evidence>
<reference evidence="3 4" key="1">
    <citation type="journal article" date="2014" name="Int. J. Syst. Evol. Microbiol.">
        <title>Ramlibacter solisilvae sp. nov., isolated from forest soil, and emended description of the genus Ramlibacter.</title>
        <authorList>
            <person name="Lee H.J."/>
            <person name="Lee S.H."/>
            <person name="Lee S.S."/>
            <person name="Lee J.S."/>
            <person name="Kim Y."/>
            <person name="Kim S.C."/>
            <person name="Jeon C.O."/>
        </authorList>
    </citation>
    <scope>NUCLEOTIDE SEQUENCE [LARGE SCALE GENOMIC DNA]</scope>
    <source>
        <strain evidence="3 4">5-10</strain>
    </source>
</reference>
<accession>A0A127JUL9</accession>
<dbReference type="Proteomes" id="UP000070433">
    <property type="component" value="Chromosome"/>
</dbReference>
<organism evidence="3 4">
    <name type="scientific">Ramlibacter tataouinensis</name>
    <dbReference type="NCBI Taxonomy" id="94132"/>
    <lineage>
        <taxon>Bacteria</taxon>
        <taxon>Pseudomonadati</taxon>
        <taxon>Pseudomonadota</taxon>
        <taxon>Betaproteobacteria</taxon>
        <taxon>Burkholderiales</taxon>
        <taxon>Comamonadaceae</taxon>
        <taxon>Ramlibacter</taxon>
    </lineage>
</organism>
<proteinExistence type="predicted"/>
<feature type="chain" id="PRO_5007449778" description="Alpha/beta hydrolase domain-containing protein" evidence="1">
    <location>
        <begin position="26"/>
        <end position="705"/>
    </location>
</feature>
<protein>
    <recommendedName>
        <fullName evidence="2">Alpha/beta hydrolase domain-containing protein</fullName>
    </recommendedName>
</protein>
<evidence type="ECO:0000256" key="1">
    <source>
        <dbReference type="SAM" id="SignalP"/>
    </source>
</evidence>
<dbReference type="InterPro" id="IPR045394">
    <property type="entry name" value="Abhydrolase_dom"/>
</dbReference>
<evidence type="ECO:0000313" key="4">
    <source>
        <dbReference type="Proteomes" id="UP000070433"/>
    </source>
</evidence>
<sequence length="705" mass="74349">MRRFRFRPTVALVLATATCVAVTLAACGGSDSTPPEAPPVVVVTPATYKVNITKTEDVPGTFGSVGAYQRLTGTFTGEVDPKDAKNAIIQDLSLAPLNANGKVEYTAEFVLAMPKDMSKANGVLRYDAPNRGGTVAMDSYFASRGYVFLTSAWQGDVPAAAGKLTLTVPVAKNADGTSITGTYRAELFPATNTTNSLTLPGGQFNGAMVPYAPASLDNTLAGYTLTRRINESDARELIPASDWKFAKCDATTAFPGTPDGANICVKGGFDSRYMYEIVYVAKDPKVMGLGFAAVRDMVAFFHNKDKDAAGNANPVFGKITKTIASGVSQCGNFIKTFVHLGFNQDIDNKQVFDGVFAQIAARQTNLNTRFAVPGGGGGVRGDFTALGQAGTRGLAADYVDEVSQRSDGGILKRCTATSTCPKLFIGFSGSEFWALQGSPLLTTAFGTSDLVQPANARIYYYSSSHHVLGLPSVPANTNTPPFAVGNLYATNGNTGVVSVVRALYQDLEEWVVAGTTPPDSQVPKIADATLVRPAAVAFPSIPGVTFTGLHTRYPLLDWGPNFKAKDETGIVSQLPPAYLGRDYAILVPQVDIDGNDKAGIRSIDVAAGLGTNTGWNYTNKPGVTDLAGSPLAPGLVGAYFPYPKTRADRLASGDPRLSLEERYVNQAGYVAAVTAAANDLVARRFMLRVDADAAIASAVAKPILP</sequence>
<evidence type="ECO:0000259" key="2">
    <source>
        <dbReference type="Pfam" id="PF20091"/>
    </source>
</evidence>
<dbReference type="PROSITE" id="PS51257">
    <property type="entry name" value="PROKAR_LIPOPROTEIN"/>
    <property type="match status" value="1"/>
</dbReference>
<dbReference type="EMBL" id="CP010951">
    <property type="protein sequence ID" value="AMO23680.1"/>
    <property type="molecule type" value="Genomic_DNA"/>
</dbReference>
<dbReference type="RefSeq" id="WP_082793149.1">
    <property type="nucleotide sequence ID" value="NZ_CP010951.1"/>
</dbReference>